<evidence type="ECO:0000313" key="4">
    <source>
        <dbReference type="EMBL" id="SDS41038.1"/>
    </source>
</evidence>
<gene>
    <name evidence="4" type="ORF">SAMN04488570_1818</name>
</gene>
<dbReference type="Proteomes" id="UP000198859">
    <property type="component" value="Chromosome I"/>
</dbReference>
<dbReference type="Pfam" id="PF13622">
    <property type="entry name" value="4HBT_3"/>
    <property type="match status" value="1"/>
</dbReference>
<evidence type="ECO:0000256" key="1">
    <source>
        <dbReference type="SAM" id="MobiDB-lite"/>
    </source>
</evidence>
<reference evidence="5" key="1">
    <citation type="submission" date="2016-10" db="EMBL/GenBank/DDBJ databases">
        <authorList>
            <person name="Varghese N."/>
            <person name="Submissions S."/>
        </authorList>
    </citation>
    <scope>NUCLEOTIDE SEQUENCE [LARGE SCALE GENOMIC DNA]</scope>
    <source>
        <strain evidence="5">DSM 22127</strain>
    </source>
</reference>
<dbReference type="Pfam" id="PF20789">
    <property type="entry name" value="4HBT_3C"/>
    <property type="match status" value="1"/>
</dbReference>
<evidence type="ECO:0000259" key="3">
    <source>
        <dbReference type="Pfam" id="PF20789"/>
    </source>
</evidence>
<evidence type="ECO:0000259" key="2">
    <source>
        <dbReference type="Pfam" id="PF13622"/>
    </source>
</evidence>
<feature type="domain" description="Acyl-CoA thioesterase-like C-terminal" evidence="3">
    <location>
        <begin position="157"/>
        <end position="263"/>
    </location>
</feature>
<organism evidence="4 5">
    <name type="scientific">Nocardioides scoriae</name>
    <dbReference type="NCBI Taxonomy" id="642780"/>
    <lineage>
        <taxon>Bacteria</taxon>
        <taxon>Bacillati</taxon>
        <taxon>Actinomycetota</taxon>
        <taxon>Actinomycetes</taxon>
        <taxon>Propionibacteriales</taxon>
        <taxon>Nocardioidaceae</taxon>
        <taxon>Nocardioides</taxon>
    </lineage>
</organism>
<sequence length="295" mass="31250">MPLSFFVPAPDPDAGAVVPTDAACSLWSNDHLHGVAVSGLLARAAEAQVADLGREDLRPARWTVDLFRPARRRVTRTRASVVRASARLCLVDVVMEQDVPPEEGGSDGGVETVARASGLFLRVGHPAPGKVWEPDDAPQPPPLDLAPPTDRPRLPLFRSEGVGWHSSFAEHQNAGRKATWQVGVPVVAGERPSGFVAAASIADVTSMTTNWGDGGIEQINTDITLTLARQPDGVEIGLEALDRVSANGIAVGTVTVFDRRGRLGTAVVTSVSNTRRTVDLTGSDPAEDTRLQRGV</sequence>
<dbReference type="EMBL" id="LT629757">
    <property type="protein sequence ID" value="SDS41038.1"/>
    <property type="molecule type" value="Genomic_DNA"/>
</dbReference>
<dbReference type="RefSeq" id="WP_231917121.1">
    <property type="nucleotide sequence ID" value="NZ_LT629757.1"/>
</dbReference>
<dbReference type="AlphaFoldDB" id="A0A1H1RZL5"/>
<proteinExistence type="predicted"/>
<name>A0A1H1RZL5_9ACTN</name>
<dbReference type="InterPro" id="IPR049450">
    <property type="entry name" value="ACOT8-like_C"/>
</dbReference>
<protein>
    <submittedName>
        <fullName evidence="4">Thioesterase-like superfamily protein</fullName>
    </submittedName>
</protein>
<feature type="region of interest" description="Disordered" evidence="1">
    <location>
        <begin position="128"/>
        <end position="152"/>
    </location>
</feature>
<dbReference type="STRING" id="642780.SAMN04488570_1818"/>
<feature type="domain" description="Acyl-CoA thioesterase-like N-terminal HotDog" evidence="2">
    <location>
        <begin position="27"/>
        <end position="117"/>
    </location>
</feature>
<dbReference type="InterPro" id="IPR049449">
    <property type="entry name" value="TesB_ACOT8-like_N"/>
</dbReference>
<evidence type="ECO:0000313" key="5">
    <source>
        <dbReference type="Proteomes" id="UP000198859"/>
    </source>
</evidence>
<keyword evidence="5" id="KW-1185">Reference proteome</keyword>
<accession>A0A1H1RZL5</accession>